<evidence type="ECO:0000256" key="3">
    <source>
        <dbReference type="ARBA" id="ARBA00023295"/>
    </source>
</evidence>
<dbReference type="InterPro" id="IPR050551">
    <property type="entry name" value="Fructan_Metab_Enzymes"/>
</dbReference>
<dbReference type="GO" id="GO:0005975">
    <property type="term" value="P:carbohydrate metabolic process"/>
    <property type="evidence" value="ECO:0007669"/>
    <property type="project" value="InterPro"/>
</dbReference>
<dbReference type="Gene3D" id="2.115.10.20">
    <property type="entry name" value="Glycosyl hydrolase domain, family 43"/>
    <property type="match status" value="1"/>
</dbReference>
<evidence type="ECO:0000256" key="1">
    <source>
        <dbReference type="ARBA" id="ARBA00009902"/>
    </source>
</evidence>
<sequence>FGSGGKPCIIQLYCDIAKWKVTSYAHHFYGSKEMCLEDLVRCITGSSSDGLGISRTGYHFQPPKNWINGPMYYNGIYHLFYQYNPNGAEWGDIVWAHSVSKDMVNWFHVDIALHPTDPFDISGCWSGSTTILPGKGPVIFYTGGDAEKRQLQNIAVPKDLSDPLLVEWKKLDQNPVLSTPDGIEHDKFRDPSTGWLGEDGYWRVIIGSEKSRLGMALLFKSMDFLTWTQSENTFHSASTASTKNNGMWECLDFFPVALKGEAALDTSARGDNIKYVFKVSDQDTFSDFYTVGDYFLNNGEYYTPDNTVGDPYSPVTALRLDYGKFYASKTFFDEAKNRRILWAWVNEPDSNADATARRWAGIQSIPRTLWLDKNEKQLLQWPVEELATLRTAEVGCTNEPLTTSRPLFEVRGITAAQADIEVTFRIPSLENAEVFDPSWVDAQQLCGEKGAVVQGGIGPFGLLTLASKELEEYTAVFFRIFKSEDKYVVLMGSGGDRSSLRGEGLHKPSYGAFVDVDLVDGEISLRCLIDHSVVESFGARGKACITTRIYPTLAVGKEAHLFAFNYGTETVEIAKLNAWTMKTPEMNLSDGATLLRAA</sequence>
<keyword evidence="3 4" id="KW-0326">Glycosidase</keyword>
<dbReference type="PANTHER" id="PTHR31953">
    <property type="entry name" value="BETA-FRUCTOFURANOSIDASE, INSOLUBLE ISOENZYME CWINV1-RELATED"/>
    <property type="match status" value="1"/>
</dbReference>
<dbReference type="GO" id="GO:0004553">
    <property type="term" value="F:hydrolase activity, hydrolyzing O-glycosyl compounds"/>
    <property type="evidence" value="ECO:0007669"/>
    <property type="project" value="InterPro"/>
</dbReference>
<gene>
    <name evidence="7" type="ORF">MKW98_002162</name>
</gene>
<proteinExistence type="inferred from homology"/>
<feature type="non-terminal residue" evidence="7">
    <location>
        <position position="598"/>
    </location>
</feature>
<keyword evidence="8" id="KW-1185">Reference proteome</keyword>
<evidence type="ECO:0000259" key="5">
    <source>
        <dbReference type="Pfam" id="PF00251"/>
    </source>
</evidence>
<reference evidence="7" key="1">
    <citation type="submission" date="2022-04" db="EMBL/GenBank/DDBJ databases">
        <title>A functionally conserved STORR gene fusion in Papaver species that diverged 16.8 million years ago.</title>
        <authorList>
            <person name="Catania T."/>
        </authorList>
    </citation>
    <scope>NUCLEOTIDE SEQUENCE</scope>
    <source>
        <strain evidence="7">S-188037</strain>
    </source>
</reference>
<dbReference type="EMBL" id="JAJJMB010017986">
    <property type="protein sequence ID" value="KAI3832616.1"/>
    <property type="molecule type" value="Genomic_DNA"/>
</dbReference>
<comment type="caution">
    <text evidence="7">The sequence shown here is derived from an EMBL/GenBank/DDBJ whole genome shotgun (WGS) entry which is preliminary data.</text>
</comment>
<evidence type="ECO:0000313" key="7">
    <source>
        <dbReference type="EMBL" id="KAI3832616.1"/>
    </source>
</evidence>
<feature type="domain" description="Glycosyl hydrolase family 32 N-terminal" evidence="5">
    <location>
        <begin position="59"/>
        <end position="382"/>
    </location>
</feature>
<accession>A0AAD4RUR1</accession>
<feature type="domain" description="Glycosyl hydrolase family 32 C-terminal" evidence="6">
    <location>
        <begin position="387"/>
        <end position="579"/>
    </location>
</feature>
<dbReference type="InterPro" id="IPR013148">
    <property type="entry name" value="Glyco_hydro_32_N"/>
</dbReference>
<evidence type="ECO:0000256" key="2">
    <source>
        <dbReference type="ARBA" id="ARBA00022801"/>
    </source>
</evidence>
<dbReference type="InterPro" id="IPR001362">
    <property type="entry name" value="Glyco_hydro_32"/>
</dbReference>
<dbReference type="SMART" id="SM00640">
    <property type="entry name" value="Glyco_32"/>
    <property type="match status" value="1"/>
</dbReference>
<dbReference type="InterPro" id="IPR013320">
    <property type="entry name" value="ConA-like_dom_sf"/>
</dbReference>
<dbReference type="SUPFAM" id="SSF75005">
    <property type="entry name" value="Arabinanase/levansucrase/invertase"/>
    <property type="match status" value="1"/>
</dbReference>
<dbReference type="CDD" id="cd18624">
    <property type="entry name" value="GH32_Fruct1-like"/>
    <property type="match status" value="1"/>
</dbReference>
<comment type="similarity">
    <text evidence="1 4">Belongs to the glycosyl hydrolase 32 family.</text>
</comment>
<evidence type="ECO:0000313" key="8">
    <source>
        <dbReference type="Proteomes" id="UP001202328"/>
    </source>
</evidence>
<dbReference type="InterPro" id="IPR023296">
    <property type="entry name" value="Glyco_hydro_beta-prop_sf"/>
</dbReference>
<keyword evidence="2 4" id="KW-0378">Hydrolase</keyword>
<dbReference type="Pfam" id="PF00251">
    <property type="entry name" value="Glyco_hydro_32N"/>
    <property type="match status" value="1"/>
</dbReference>
<evidence type="ECO:0000256" key="4">
    <source>
        <dbReference type="RuleBase" id="RU362110"/>
    </source>
</evidence>
<dbReference type="SUPFAM" id="SSF49899">
    <property type="entry name" value="Concanavalin A-like lectins/glucanases"/>
    <property type="match status" value="1"/>
</dbReference>
<dbReference type="AlphaFoldDB" id="A0AAD4RUR1"/>
<protein>
    <submittedName>
        <fullName evidence="7">Uncharacterized protein</fullName>
    </submittedName>
</protein>
<name>A0AAD4RUR1_9MAGN</name>
<dbReference type="FunFam" id="2.60.120.560:FF:000002">
    <property type="entry name" value="Beta-fructofuranosidase, insoluble isoenzyme CWINV1"/>
    <property type="match status" value="1"/>
</dbReference>
<dbReference type="Proteomes" id="UP001202328">
    <property type="component" value="Unassembled WGS sequence"/>
</dbReference>
<dbReference type="Pfam" id="PF08244">
    <property type="entry name" value="Glyco_hydro_32C"/>
    <property type="match status" value="1"/>
</dbReference>
<dbReference type="Gene3D" id="2.60.120.560">
    <property type="entry name" value="Exo-inulinase, domain 1"/>
    <property type="match status" value="1"/>
</dbReference>
<dbReference type="InterPro" id="IPR013189">
    <property type="entry name" value="Glyco_hydro_32_C"/>
</dbReference>
<evidence type="ECO:0000259" key="6">
    <source>
        <dbReference type="Pfam" id="PF08244"/>
    </source>
</evidence>
<organism evidence="7 8">
    <name type="scientific">Papaver atlanticum</name>
    <dbReference type="NCBI Taxonomy" id="357466"/>
    <lineage>
        <taxon>Eukaryota</taxon>
        <taxon>Viridiplantae</taxon>
        <taxon>Streptophyta</taxon>
        <taxon>Embryophyta</taxon>
        <taxon>Tracheophyta</taxon>
        <taxon>Spermatophyta</taxon>
        <taxon>Magnoliopsida</taxon>
        <taxon>Ranunculales</taxon>
        <taxon>Papaveraceae</taxon>
        <taxon>Papaveroideae</taxon>
        <taxon>Papaver</taxon>
    </lineage>
</organism>